<proteinExistence type="predicted"/>
<protein>
    <submittedName>
        <fullName evidence="2">DUF2935 domain-containing protein</fullName>
    </submittedName>
</protein>
<dbReference type="InterPro" id="IPR021328">
    <property type="entry name" value="CotB-like"/>
</dbReference>
<reference evidence="2 3" key="1">
    <citation type="submission" date="2019-03" db="EMBL/GenBank/DDBJ databases">
        <title>Ramlibacter henchirensis DSM 14656, whole genome shotgun sequence.</title>
        <authorList>
            <person name="Zhang X."/>
            <person name="Feng G."/>
            <person name="Zhu H."/>
        </authorList>
    </citation>
    <scope>NUCLEOTIDE SEQUENCE [LARGE SCALE GENOMIC DNA]</scope>
    <source>
        <strain evidence="2 3">DSM 14656</strain>
    </source>
</reference>
<dbReference type="AlphaFoldDB" id="A0A4Z0BWK1"/>
<dbReference type="Proteomes" id="UP000298180">
    <property type="component" value="Unassembled WGS sequence"/>
</dbReference>
<sequence>MSTTRRTLLKLGGVPAAVGLAGCATATGINPVVPPVAKAIQVPDQVRATPATMGAAPGTQFNPREKPTYVPQTNDPLGFSIADNLFWSDIMMEHAMFIAHLMPGPELDGPRRQAEEFQRMFARHLEQARGIRPDNYVSFNRASIDLAKRISDFKKTMGEQQAAGKIRSLVWPLFFTHTAREADRYARRLELYNRRQIELDRREVVEFWSATMGEHSAFIAHLLDPDEKLLIEQASRLEKAFRQPALRDVRGDDVMKAAQEVLDFKTVGERGIYAGKIKSIISPPIASHVRREAVRFIDELKRTQPG</sequence>
<dbReference type="Gene3D" id="1.20.1260.120">
    <property type="entry name" value="Protein of unknown function DUF2935"/>
    <property type="match status" value="1"/>
</dbReference>
<dbReference type="PROSITE" id="PS51257">
    <property type="entry name" value="PROKAR_LIPOPROTEIN"/>
    <property type="match status" value="1"/>
</dbReference>
<evidence type="ECO:0000313" key="2">
    <source>
        <dbReference type="EMBL" id="TFZ03092.1"/>
    </source>
</evidence>
<accession>A0A4Z0BWK1</accession>
<dbReference type="Pfam" id="PF11155">
    <property type="entry name" value="DUF2935"/>
    <property type="match status" value="2"/>
</dbReference>
<keyword evidence="3" id="KW-1185">Reference proteome</keyword>
<dbReference type="InterPro" id="IPR006311">
    <property type="entry name" value="TAT_signal"/>
</dbReference>
<dbReference type="SUPFAM" id="SSF158430">
    <property type="entry name" value="Bacillus cereus metalloprotein-like"/>
    <property type="match status" value="2"/>
</dbReference>
<dbReference type="EMBL" id="SMLM01000002">
    <property type="protein sequence ID" value="TFZ03092.1"/>
    <property type="molecule type" value="Genomic_DNA"/>
</dbReference>
<evidence type="ECO:0000313" key="3">
    <source>
        <dbReference type="Proteomes" id="UP000298180"/>
    </source>
</evidence>
<keyword evidence="1" id="KW-0732">Signal</keyword>
<name>A0A4Z0BWK1_9BURK</name>
<feature type="signal peptide" evidence="1">
    <location>
        <begin position="1"/>
        <end position="26"/>
    </location>
</feature>
<evidence type="ECO:0000256" key="1">
    <source>
        <dbReference type="SAM" id="SignalP"/>
    </source>
</evidence>
<dbReference type="OrthoDB" id="1633927at2"/>
<organism evidence="2 3">
    <name type="scientific">Ramlibacter henchirensis</name>
    <dbReference type="NCBI Taxonomy" id="204072"/>
    <lineage>
        <taxon>Bacteria</taxon>
        <taxon>Pseudomonadati</taxon>
        <taxon>Pseudomonadota</taxon>
        <taxon>Betaproteobacteria</taxon>
        <taxon>Burkholderiales</taxon>
        <taxon>Comamonadaceae</taxon>
        <taxon>Ramlibacter</taxon>
    </lineage>
</organism>
<dbReference type="PROSITE" id="PS51318">
    <property type="entry name" value="TAT"/>
    <property type="match status" value="1"/>
</dbReference>
<gene>
    <name evidence="2" type="ORF">EZ313_17930</name>
</gene>
<feature type="chain" id="PRO_5021335206" evidence="1">
    <location>
        <begin position="27"/>
        <end position="306"/>
    </location>
</feature>
<comment type="caution">
    <text evidence="2">The sequence shown here is derived from an EMBL/GenBank/DDBJ whole genome shotgun (WGS) entry which is preliminary data.</text>
</comment>